<evidence type="ECO:0000313" key="2">
    <source>
        <dbReference type="EMBL" id="OGC02823.1"/>
    </source>
</evidence>
<evidence type="ECO:0008006" key="4">
    <source>
        <dbReference type="Google" id="ProtNLM"/>
    </source>
</evidence>
<keyword evidence="1" id="KW-0732">Signal</keyword>
<evidence type="ECO:0000256" key="1">
    <source>
        <dbReference type="SAM" id="SignalP"/>
    </source>
</evidence>
<dbReference type="EMBL" id="METP01000070">
    <property type="protein sequence ID" value="OGC02823.1"/>
    <property type="molecule type" value="Genomic_DNA"/>
</dbReference>
<comment type="caution">
    <text evidence="2">The sequence shown here is derived from an EMBL/GenBank/DDBJ whole genome shotgun (WGS) entry which is preliminary data.</text>
</comment>
<gene>
    <name evidence="2" type="ORF">A3H38_06365</name>
</gene>
<dbReference type="AlphaFoldDB" id="A0A1F4R5V9"/>
<evidence type="ECO:0000313" key="3">
    <source>
        <dbReference type="Proteomes" id="UP000176938"/>
    </source>
</evidence>
<organism evidence="2 3">
    <name type="scientific">candidate division WOR-1 bacterium RIFCSPLOWO2_02_FULL_46_20</name>
    <dbReference type="NCBI Taxonomy" id="1802567"/>
    <lineage>
        <taxon>Bacteria</taxon>
        <taxon>Bacillati</taxon>
        <taxon>Saganbacteria</taxon>
    </lineage>
</organism>
<accession>A0A1F4R5V9</accession>
<protein>
    <recommendedName>
        <fullName evidence="4">3D domain-containing protein</fullName>
    </recommendedName>
</protein>
<reference evidence="2 3" key="1">
    <citation type="journal article" date="2016" name="Nat. Commun.">
        <title>Thousands of microbial genomes shed light on interconnected biogeochemical processes in an aquifer system.</title>
        <authorList>
            <person name="Anantharaman K."/>
            <person name="Brown C.T."/>
            <person name="Hug L.A."/>
            <person name="Sharon I."/>
            <person name="Castelle C.J."/>
            <person name="Probst A.J."/>
            <person name="Thomas B.C."/>
            <person name="Singh A."/>
            <person name="Wilkins M.J."/>
            <person name="Karaoz U."/>
            <person name="Brodie E.L."/>
            <person name="Williams K.H."/>
            <person name="Hubbard S.S."/>
            <person name="Banfield J.F."/>
        </authorList>
    </citation>
    <scope>NUCLEOTIDE SEQUENCE [LARGE SCALE GENOMIC DNA]</scope>
</reference>
<dbReference type="Proteomes" id="UP000176938">
    <property type="component" value="Unassembled WGS sequence"/>
</dbReference>
<name>A0A1F4R5V9_UNCSA</name>
<proteinExistence type="predicted"/>
<feature type="chain" id="PRO_5009514112" description="3D domain-containing protein" evidence="1">
    <location>
        <begin position="26"/>
        <end position="155"/>
    </location>
</feature>
<sequence>MKITGALAPFLGLIFLAQLFVPSHAEDYARYPKVKILASTYVTHRWSATGRYRQVSKNGRRLGDFIALNFLPGGSIVMIPTLFKTTKLEVADTFGGSGRGYYKGAKYWKVDILRDKGEWIDDFDHPLDLYIVKYNKNGPVKNQQVRKNCEMFDPK</sequence>
<feature type="signal peptide" evidence="1">
    <location>
        <begin position="1"/>
        <end position="25"/>
    </location>
</feature>